<dbReference type="InterPro" id="IPR006015">
    <property type="entry name" value="Universal_stress_UspA"/>
</dbReference>
<evidence type="ECO:0000256" key="1">
    <source>
        <dbReference type="ARBA" id="ARBA00008791"/>
    </source>
</evidence>
<feature type="domain" description="UspA" evidence="2">
    <location>
        <begin position="3"/>
        <end position="141"/>
    </location>
</feature>
<comment type="similarity">
    <text evidence="1">Belongs to the universal stress protein A family.</text>
</comment>
<dbReference type="CDD" id="cd00293">
    <property type="entry name" value="USP-like"/>
    <property type="match status" value="1"/>
</dbReference>
<dbReference type="PANTHER" id="PTHR46268:SF6">
    <property type="entry name" value="UNIVERSAL STRESS PROTEIN UP12"/>
    <property type="match status" value="1"/>
</dbReference>
<dbReference type="RefSeq" id="WP_214361390.1">
    <property type="nucleotide sequence ID" value="NZ_JAEKFT010000010.1"/>
</dbReference>
<dbReference type="InterPro" id="IPR006016">
    <property type="entry name" value="UspA"/>
</dbReference>
<dbReference type="PRINTS" id="PR01438">
    <property type="entry name" value="UNVRSLSTRESS"/>
</dbReference>
<evidence type="ECO:0000259" key="2">
    <source>
        <dbReference type="Pfam" id="PF00582"/>
    </source>
</evidence>
<reference evidence="4" key="1">
    <citation type="journal article" date="2022" name="ISME J.">
        <title>Genetic and phylogenetic analysis of dissimilatory iodate-reducing bacteria identifies potential niches across the world's oceans.</title>
        <authorList>
            <person name="Reyes-Umana V."/>
            <person name="Henning Z."/>
            <person name="Lee K."/>
            <person name="Barnum T.P."/>
            <person name="Coates J.D."/>
        </authorList>
    </citation>
    <scope>NUCLEOTIDE SEQUENCE [LARGE SCALE GENOMIC DNA]</scope>
    <source>
        <strain evidence="4">IR12</strain>
    </source>
</reference>
<dbReference type="SUPFAM" id="SSF52402">
    <property type="entry name" value="Adenine nucleotide alpha hydrolases-like"/>
    <property type="match status" value="1"/>
</dbReference>
<keyword evidence="4" id="KW-1185">Reference proteome</keyword>
<protein>
    <submittedName>
        <fullName evidence="3">Universal stress protein</fullName>
    </submittedName>
</protein>
<accession>A0A944DBT8</accession>
<evidence type="ECO:0000313" key="3">
    <source>
        <dbReference type="EMBL" id="MBT0961633.1"/>
    </source>
</evidence>
<dbReference type="AlphaFoldDB" id="A0A944DBT8"/>
<name>A0A944DBT8_DENI1</name>
<dbReference type="Gene3D" id="3.40.50.620">
    <property type="entry name" value="HUPs"/>
    <property type="match status" value="1"/>
</dbReference>
<dbReference type="Pfam" id="PF00582">
    <property type="entry name" value="Usp"/>
    <property type="match status" value="1"/>
</dbReference>
<dbReference type="EMBL" id="JAEKFT010000010">
    <property type="protein sequence ID" value="MBT0961633.1"/>
    <property type="molecule type" value="Genomic_DNA"/>
</dbReference>
<comment type="caution">
    <text evidence="3">The sequence shown here is derived from an EMBL/GenBank/DDBJ whole genome shotgun (WGS) entry which is preliminary data.</text>
</comment>
<dbReference type="InterPro" id="IPR014729">
    <property type="entry name" value="Rossmann-like_a/b/a_fold"/>
</dbReference>
<organism evidence="3 4">
    <name type="scientific">Denitromonas iodatirespirans</name>
    <dbReference type="NCBI Taxonomy" id="2795389"/>
    <lineage>
        <taxon>Bacteria</taxon>
        <taxon>Pseudomonadati</taxon>
        <taxon>Pseudomonadota</taxon>
        <taxon>Betaproteobacteria</taxon>
        <taxon>Rhodocyclales</taxon>
        <taxon>Zoogloeaceae</taxon>
        <taxon>Denitromonas</taxon>
    </lineage>
</organism>
<sequence length="141" mass="15342">MLKILVPVDGSAFGEKAIAHVLKLHRQSAQIEVHLLNVQIPVESGHVRMFVEHDTLEDYYREEGFAALEGARAALDAAGVPCQVHIAVGHVADTILRYAEEKGFDKIVMGTHGRTGLMQVLLGSIAEEVLQHSSVPVTLVK</sequence>
<gene>
    <name evidence="3" type="ORF">I8J34_10670</name>
</gene>
<evidence type="ECO:0000313" key="4">
    <source>
        <dbReference type="Proteomes" id="UP000694660"/>
    </source>
</evidence>
<dbReference type="PANTHER" id="PTHR46268">
    <property type="entry name" value="STRESS RESPONSE PROTEIN NHAX"/>
    <property type="match status" value="1"/>
</dbReference>
<proteinExistence type="inferred from homology"/>
<dbReference type="Proteomes" id="UP000694660">
    <property type="component" value="Unassembled WGS sequence"/>
</dbReference>